<evidence type="ECO:0000313" key="3">
    <source>
        <dbReference type="EMBL" id="MBD2769906.1"/>
    </source>
</evidence>
<keyword evidence="1" id="KW-0812">Transmembrane</keyword>
<dbReference type="Pfam" id="PF02517">
    <property type="entry name" value="Rce1-like"/>
    <property type="match status" value="1"/>
</dbReference>
<organism evidence="3 4">
    <name type="scientific">Hymenobacter montanus</name>
    <dbReference type="NCBI Taxonomy" id="2771359"/>
    <lineage>
        <taxon>Bacteria</taxon>
        <taxon>Pseudomonadati</taxon>
        <taxon>Bacteroidota</taxon>
        <taxon>Cytophagia</taxon>
        <taxon>Cytophagales</taxon>
        <taxon>Hymenobacteraceae</taxon>
        <taxon>Hymenobacter</taxon>
    </lineage>
</organism>
<keyword evidence="3" id="KW-0482">Metalloprotease</keyword>
<keyword evidence="1" id="KW-0472">Membrane</keyword>
<dbReference type="PANTHER" id="PTHR35797:SF1">
    <property type="entry name" value="PROTEASE"/>
    <property type="match status" value="1"/>
</dbReference>
<gene>
    <name evidence="3" type="ORF">IC235_18610</name>
</gene>
<dbReference type="AlphaFoldDB" id="A0A927BG99"/>
<sequence length="304" mass="33567">MNWKKILLYLAFSFSISWTVFIISKLLRVEYASTAGTIIVAGLYMPGPSLAAFIVQKLIYKGSFKEYGWGFTKQSIRWALITPIIFLAFLALAFSVVGLLGNSDIIPEFGQLNFSHESVESNLRNLLGNRLDTRAIKIPDASSLTLLFIFLLQAMAAGVSVNLPIMLGEELGWRGLMLKETQTLGFVRSNLLIGITWGVWHLPIIIAGHNYPHHSYTGILMMCIFTVAISPVFAYVRLKMKSIVGPCMLHGMINASGSILTLYVVHANELFSSIAGWAGVIAGLLLTTSIYVFDGSFIKSYSRI</sequence>
<keyword evidence="3" id="KW-0645">Protease</keyword>
<evidence type="ECO:0000256" key="1">
    <source>
        <dbReference type="SAM" id="Phobius"/>
    </source>
</evidence>
<dbReference type="GO" id="GO:0008237">
    <property type="term" value="F:metallopeptidase activity"/>
    <property type="evidence" value="ECO:0007669"/>
    <property type="project" value="UniProtKB-KW"/>
</dbReference>
<feature type="transmembrane region" description="Helical" evidence="1">
    <location>
        <begin position="243"/>
        <end position="264"/>
    </location>
</feature>
<comment type="caution">
    <text evidence="3">The sequence shown here is derived from an EMBL/GenBank/DDBJ whole genome shotgun (WGS) entry which is preliminary data.</text>
</comment>
<keyword evidence="3" id="KW-0378">Hydrolase</keyword>
<dbReference type="InterPro" id="IPR042150">
    <property type="entry name" value="MmRce1-like"/>
</dbReference>
<feature type="transmembrane region" description="Helical" evidence="1">
    <location>
        <begin position="76"/>
        <end position="100"/>
    </location>
</feature>
<feature type="transmembrane region" description="Helical" evidence="1">
    <location>
        <begin position="215"/>
        <end position="236"/>
    </location>
</feature>
<accession>A0A927BG99</accession>
<protein>
    <submittedName>
        <fullName evidence="3">CPBP family intramembrane metalloprotease</fullName>
    </submittedName>
</protein>
<dbReference type="Proteomes" id="UP000612233">
    <property type="component" value="Unassembled WGS sequence"/>
</dbReference>
<keyword evidence="1" id="KW-1133">Transmembrane helix</keyword>
<feature type="transmembrane region" description="Helical" evidence="1">
    <location>
        <begin position="7"/>
        <end position="27"/>
    </location>
</feature>
<reference evidence="3" key="1">
    <citation type="submission" date="2020-09" db="EMBL/GenBank/DDBJ databases">
        <authorList>
            <person name="Kim M.K."/>
        </authorList>
    </citation>
    <scope>NUCLEOTIDE SEQUENCE</scope>
    <source>
        <strain evidence="3">BT664</strain>
    </source>
</reference>
<proteinExistence type="predicted"/>
<dbReference type="InterPro" id="IPR003675">
    <property type="entry name" value="Rce1/LyrA-like_dom"/>
</dbReference>
<keyword evidence="4" id="KW-1185">Reference proteome</keyword>
<feature type="transmembrane region" description="Helical" evidence="1">
    <location>
        <begin position="146"/>
        <end position="168"/>
    </location>
</feature>
<feature type="transmembrane region" description="Helical" evidence="1">
    <location>
        <begin position="270"/>
        <end position="293"/>
    </location>
</feature>
<dbReference type="RefSeq" id="WP_191006717.1">
    <property type="nucleotide sequence ID" value="NZ_JACXAD010000025.1"/>
</dbReference>
<dbReference type="GO" id="GO:0080120">
    <property type="term" value="P:CAAX-box protein maturation"/>
    <property type="evidence" value="ECO:0007669"/>
    <property type="project" value="UniProtKB-ARBA"/>
</dbReference>
<name>A0A927BG99_9BACT</name>
<feature type="domain" description="CAAX prenyl protease 2/Lysostaphin resistance protein A-like" evidence="2">
    <location>
        <begin position="155"/>
        <end position="255"/>
    </location>
</feature>
<dbReference type="PANTHER" id="PTHR35797">
    <property type="entry name" value="PROTEASE-RELATED"/>
    <property type="match status" value="1"/>
</dbReference>
<feature type="transmembrane region" description="Helical" evidence="1">
    <location>
        <begin position="189"/>
        <end position="209"/>
    </location>
</feature>
<dbReference type="EMBL" id="JACXAD010000025">
    <property type="protein sequence ID" value="MBD2769906.1"/>
    <property type="molecule type" value="Genomic_DNA"/>
</dbReference>
<evidence type="ECO:0000259" key="2">
    <source>
        <dbReference type="Pfam" id="PF02517"/>
    </source>
</evidence>
<feature type="transmembrane region" description="Helical" evidence="1">
    <location>
        <begin position="33"/>
        <end position="55"/>
    </location>
</feature>
<dbReference type="GO" id="GO:0004175">
    <property type="term" value="F:endopeptidase activity"/>
    <property type="evidence" value="ECO:0007669"/>
    <property type="project" value="UniProtKB-ARBA"/>
</dbReference>
<evidence type="ECO:0000313" key="4">
    <source>
        <dbReference type="Proteomes" id="UP000612233"/>
    </source>
</evidence>